<evidence type="ECO:0000313" key="3">
    <source>
        <dbReference type="Proteomes" id="UP000538147"/>
    </source>
</evidence>
<keyword evidence="3" id="KW-1185">Reference proteome</keyword>
<proteinExistence type="predicted"/>
<evidence type="ECO:0000313" key="2">
    <source>
        <dbReference type="EMBL" id="MBB6229062.1"/>
    </source>
</evidence>
<dbReference type="AlphaFoldDB" id="A0A841LIL2"/>
<evidence type="ECO:0000256" key="1">
    <source>
        <dbReference type="SAM" id="MobiDB-lite"/>
    </source>
</evidence>
<reference evidence="2 3" key="1">
    <citation type="submission" date="2020-08" db="EMBL/GenBank/DDBJ databases">
        <title>Genomic Encyclopedia of Type Strains, Phase IV (KMG-IV): sequencing the most valuable type-strain genomes for metagenomic binning, comparative biology and taxonomic classification.</title>
        <authorList>
            <person name="Goeker M."/>
        </authorList>
    </citation>
    <scope>NUCLEOTIDE SEQUENCE [LARGE SCALE GENOMIC DNA]</scope>
    <source>
        <strain evidence="2 3">DSM 102189</strain>
    </source>
</reference>
<dbReference type="Proteomes" id="UP000538147">
    <property type="component" value="Unassembled WGS sequence"/>
</dbReference>
<comment type="caution">
    <text evidence="2">The sequence shown here is derived from an EMBL/GenBank/DDBJ whole genome shotgun (WGS) entry which is preliminary data.</text>
</comment>
<dbReference type="EMBL" id="JACIIV010000031">
    <property type="protein sequence ID" value="MBB6229062.1"/>
    <property type="molecule type" value="Genomic_DNA"/>
</dbReference>
<feature type="region of interest" description="Disordered" evidence="1">
    <location>
        <begin position="1"/>
        <end position="22"/>
    </location>
</feature>
<name>A0A841LIL2_9SPHN</name>
<organism evidence="2 3">
    <name type="scientific">Polymorphobacter multimanifer</name>
    <dbReference type="NCBI Taxonomy" id="1070431"/>
    <lineage>
        <taxon>Bacteria</taxon>
        <taxon>Pseudomonadati</taxon>
        <taxon>Pseudomonadota</taxon>
        <taxon>Alphaproteobacteria</taxon>
        <taxon>Sphingomonadales</taxon>
        <taxon>Sphingosinicellaceae</taxon>
        <taxon>Polymorphobacter</taxon>
    </lineage>
</organism>
<gene>
    <name evidence="2" type="ORF">FHS79_003261</name>
</gene>
<accession>A0A841LIL2</accession>
<sequence length="48" mass="5405">MVSHDRHAKDPPKPEPHPLREGADFPTMLCEPLLFCRSVVPSSYKCKG</sequence>
<protein>
    <submittedName>
        <fullName evidence="2">Uncharacterized protein</fullName>
    </submittedName>
</protein>